<keyword evidence="3 8" id="KW-1133">Transmembrane helix</keyword>
<comment type="subcellular location">
    <subcellularLocation>
        <location evidence="1">Membrane</location>
        <topology evidence="1">Multi-pass membrane protein</topology>
    </subcellularLocation>
</comment>
<dbReference type="InterPro" id="IPR004089">
    <property type="entry name" value="MCPsignal_dom"/>
</dbReference>
<feature type="domain" description="Methyl-accepting transducer" evidence="9">
    <location>
        <begin position="408"/>
        <end position="644"/>
    </location>
</feature>
<dbReference type="SMART" id="SM00304">
    <property type="entry name" value="HAMP"/>
    <property type="match status" value="1"/>
</dbReference>
<dbReference type="PANTHER" id="PTHR32089">
    <property type="entry name" value="METHYL-ACCEPTING CHEMOTAXIS PROTEIN MCPB"/>
    <property type="match status" value="1"/>
</dbReference>
<dbReference type="CDD" id="cd06225">
    <property type="entry name" value="HAMP"/>
    <property type="match status" value="1"/>
</dbReference>
<evidence type="ECO:0000256" key="4">
    <source>
        <dbReference type="ARBA" id="ARBA00023136"/>
    </source>
</evidence>
<keyword evidence="4 8" id="KW-0472">Membrane</keyword>
<feature type="transmembrane region" description="Helical" evidence="8">
    <location>
        <begin position="328"/>
        <end position="347"/>
    </location>
</feature>
<name>A0ABN0NLK9_9GAMM</name>
<protein>
    <submittedName>
        <fullName evidence="11">Methyl-accepting chemotaxis sensory transducer</fullName>
    </submittedName>
</protein>
<reference evidence="11" key="1">
    <citation type="journal article" date="2012" name="J. Bacteriol.">
        <title>Genome sequences of type strains of seven species of the marine bacterium Pseudoalteromonas.</title>
        <authorList>
            <person name="Xie B.B."/>
            <person name="Shu Y.L."/>
            <person name="Qin Q.L."/>
            <person name="Rong J.C."/>
            <person name="Zhang X.Y."/>
            <person name="Chen X.L."/>
            <person name="Shi M."/>
            <person name="He H.L."/>
            <person name="Zhou B.C."/>
            <person name="Zhang Y.Z."/>
        </authorList>
    </citation>
    <scope>NUCLEOTIDE SEQUENCE [LARGE SCALE GENOMIC DNA]</scope>
    <source>
        <strain evidence="11">NCIMB 2128</strain>
    </source>
</reference>
<feature type="domain" description="HAMP" evidence="10">
    <location>
        <begin position="349"/>
        <end position="403"/>
    </location>
</feature>
<dbReference type="Pfam" id="PF00672">
    <property type="entry name" value="HAMP"/>
    <property type="match status" value="1"/>
</dbReference>
<dbReference type="Gene3D" id="1.10.287.950">
    <property type="entry name" value="Methyl-accepting chemotaxis protein"/>
    <property type="match status" value="1"/>
</dbReference>
<keyword evidence="5 7" id="KW-0807">Transducer</keyword>
<keyword evidence="2 8" id="KW-0812">Transmembrane</keyword>
<evidence type="ECO:0000256" key="6">
    <source>
        <dbReference type="ARBA" id="ARBA00029447"/>
    </source>
</evidence>
<evidence type="ECO:0000256" key="5">
    <source>
        <dbReference type="ARBA" id="ARBA00023224"/>
    </source>
</evidence>
<evidence type="ECO:0000256" key="8">
    <source>
        <dbReference type="SAM" id="Phobius"/>
    </source>
</evidence>
<evidence type="ECO:0000256" key="3">
    <source>
        <dbReference type="ARBA" id="ARBA00022989"/>
    </source>
</evidence>
<accession>A0ABN0NLK9</accession>
<sequence length="680" mass="76183">MRINSIRTKVILPIAFLALILAGLLVAIASITYIQDNAMKRQTETFFEAVTVILNADRDIYQARIALENLLSAAGDSETNKAEFLENAEQVKDRFKKYLIYLKDEEALLAKHDSFSNFMPLYNEWVNHSKTLIDTNHSQGKMQSDLNKSEPEFIKIREMMDQAGEELRAYTNKQQQDKVGAERLGRYVEAISEILNADRDIYQARLAKQKIVNQHGDLAQNQKIFEENAAQVIRRFHSYRSYLIDEPQLTQKYTNFDQLYQQWYEQSKALIYSTPAKQVALIDNNLAKADKSFNELRNILDIAGEEARTHARTVKQDVQQSIQLFEKIVFIVIIIAFIVALGVGYYIPKKLTDNINNITLRIKEIAAGDGDLTQRINTTSHDELADLSNEFDNFLSHLQTIIKNIQQQSSQLGAVTGDLNDVSDTAMEVTQKLANASESIVSAGHEMDMANQQMAELAKNTAQEADISSEQVKQGVQAIDVSSKAIEDLANDIKSALANSVELESSSTDITSVLEVIRNIAEQTNLLALNAAIEAARAGEQGRGFAVVADEVRTLATRTQQSTDEIDTMIQRLNDNVKASSDSIKNSQNNANTTLTNFDSVITIFNSLTHAFEKVQQMSAETAQATQEQSHVANEINRNLVSLKEQSAQMKQISSQTTQQSKNVSALYKQMKSQVESFKV</sequence>
<evidence type="ECO:0000256" key="2">
    <source>
        <dbReference type="ARBA" id="ARBA00022692"/>
    </source>
</evidence>
<dbReference type="PROSITE" id="PS50111">
    <property type="entry name" value="CHEMOTAXIS_TRANSDUC_2"/>
    <property type="match status" value="1"/>
</dbReference>
<dbReference type="Pfam" id="PF00015">
    <property type="entry name" value="MCPsignal"/>
    <property type="match status" value="1"/>
</dbReference>
<dbReference type="PANTHER" id="PTHR32089:SF119">
    <property type="entry name" value="METHYL-ACCEPTING CHEMOTAXIS PROTEIN CTPL"/>
    <property type="match status" value="1"/>
</dbReference>
<evidence type="ECO:0000256" key="7">
    <source>
        <dbReference type="PROSITE-ProRule" id="PRU00284"/>
    </source>
</evidence>
<evidence type="ECO:0000313" key="12">
    <source>
        <dbReference type="Proteomes" id="UP000016534"/>
    </source>
</evidence>
<comment type="similarity">
    <text evidence="6">Belongs to the methyl-accepting chemotaxis (MCP) protein family.</text>
</comment>
<dbReference type="Proteomes" id="UP000016534">
    <property type="component" value="Unassembled WGS sequence"/>
</dbReference>
<reference evidence="11" key="2">
    <citation type="submission" date="2013-04" db="EMBL/GenBank/DDBJ databases">
        <title>Genome sequence of Pseudoalteromonas undina.</title>
        <authorList>
            <person name="Xie B.-B."/>
            <person name="Rong J.-C."/>
            <person name="Qin Q.-L."/>
            <person name="Shu Y.-L."/>
            <person name="Zhang Y.-Z."/>
        </authorList>
    </citation>
    <scope>NUCLEOTIDE SEQUENCE</scope>
    <source>
        <strain evidence="11">NCIMB 2128</strain>
    </source>
</reference>
<gene>
    <name evidence="11" type="ORF">PUND_02618</name>
</gene>
<evidence type="ECO:0000259" key="9">
    <source>
        <dbReference type="PROSITE" id="PS50111"/>
    </source>
</evidence>
<dbReference type="Gene3D" id="6.10.340.10">
    <property type="match status" value="1"/>
</dbReference>
<dbReference type="SMART" id="SM00283">
    <property type="entry name" value="MA"/>
    <property type="match status" value="1"/>
</dbReference>
<evidence type="ECO:0000313" key="11">
    <source>
        <dbReference type="EMBL" id="ERG62398.1"/>
    </source>
</evidence>
<comment type="caution">
    <text evidence="11">The sequence shown here is derived from an EMBL/GenBank/DDBJ whole genome shotgun (WGS) entry which is preliminary data.</text>
</comment>
<dbReference type="EMBL" id="AHCF02000006">
    <property type="protein sequence ID" value="ERG62398.1"/>
    <property type="molecule type" value="Genomic_DNA"/>
</dbReference>
<organism evidence="11 12">
    <name type="scientific">Pseudoalteromonas undina</name>
    <dbReference type="NCBI Taxonomy" id="43660"/>
    <lineage>
        <taxon>Bacteria</taxon>
        <taxon>Pseudomonadati</taxon>
        <taxon>Pseudomonadota</taxon>
        <taxon>Gammaproteobacteria</taxon>
        <taxon>Alteromonadales</taxon>
        <taxon>Pseudoalteromonadaceae</taxon>
        <taxon>Pseudoalteromonas</taxon>
    </lineage>
</organism>
<dbReference type="InterPro" id="IPR003660">
    <property type="entry name" value="HAMP_dom"/>
</dbReference>
<dbReference type="SUPFAM" id="SSF58104">
    <property type="entry name" value="Methyl-accepting chemotaxis protein (MCP) signaling domain"/>
    <property type="match status" value="1"/>
</dbReference>
<proteinExistence type="inferred from homology"/>
<evidence type="ECO:0000256" key="1">
    <source>
        <dbReference type="ARBA" id="ARBA00004141"/>
    </source>
</evidence>
<keyword evidence="12" id="KW-1185">Reference proteome</keyword>
<evidence type="ECO:0000259" key="10">
    <source>
        <dbReference type="PROSITE" id="PS50885"/>
    </source>
</evidence>
<dbReference type="PROSITE" id="PS50885">
    <property type="entry name" value="HAMP"/>
    <property type="match status" value="1"/>
</dbReference>